<name>A0A2P2QNE4_RHIMU</name>
<dbReference type="EMBL" id="GGEC01088004">
    <property type="protein sequence ID" value="MBX68488.1"/>
    <property type="molecule type" value="Transcribed_RNA"/>
</dbReference>
<proteinExistence type="predicted"/>
<sequence length="47" mass="5451">MNCLKIWFLECGVLLFSTICLFPDGFLCKEEIFMVLAEERRDLYGSG</sequence>
<reference evidence="1" key="1">
    <citation type="submission" date="2018-02" db="EMBL/GenBank/DDBJ databases">
        <title>Rhizophora mucronata_Transcriptome.</title>
        <authorList>
            <person name="Meera S.P."/>
            <person name="Sreeshan A."/>
            <person name="Augustine A."/>
        </authorList>
    </citation>
    <scope>NUCLEOTIDE SEQUENCE</scope>
    <source>
        <tissue evidence="1">Leaf</tissue>
    </source>
</reference>
<accession>A0A2P2QNE4</accession>
<evidence type="ECO:0000313" key="1">
    <source>
        <dbReference type="EMBL" id="MBX68488.1"/>
    </source>
</evidence>
<protein>
    <submittedName>
        <fullName evidence="1">Uncharacterized protein</fullName>
    </submittedName>
</protein>
<dbReference type="AlphaFoldDB" id="A0A2P2QNE4"/>
<organism evidence="1">
    <name type="scientific">Rhizophora mucronata</name>
    <name type="common">Asiatic mangrove</name>
    <dbReference type="NCBI Taxonomy" id="61149"/>
    <lineage>
        <taxon>Eukaryota</taxon>
        <taxon>Viridiplantae</taxon>
        <taxon>Streptophyta</taxon>
        <taxon>Embryophyta</taxon>
        <taxon>Tracheophyta</taxon>
        <taxon>Spermatophyta</taxon>
        <taxon>Magnoliopsida</taxon>
        <taxon>eudicotyledons</taxon>
        <taxon>Gunneridae</taxon>
        <taxon>Pentapetalae</taxon>
        <taxon>rosids</taxon>
        <taxon>fabids</taxon>
        <taxon>Malpighiales</taxon>
        <taxon>Rhizophoraceae</taxon>
        <taxon>Rhizophora</taxon>
    </lineage>
</organism>